<accession>A0A158SXT7</accession>
<keyword evidence="1" id="KW-0472">Membrane</keyword>
<proteinExistence type="predicted"/>
<evidence type="ECO:0000313" key="3">
    <source>
        <dbReference type="Proteomes" id="UP000050700"/>
    </source>
</evidence>
<gene>
    <name evidence="2" type="ORF">NTHI1209_01289</name>
</gene>
<feature type="transmembrane region" description="Helical" evidence="1">
    <location>
        <begin position="25"/>
        <end position="42"/>
    </location>
</feature>
<reference evidence="2 3" key="1">
    <citation type="submission" date="2014-05" db="EMBL/GenBank/DDBJ databases">
        <title>Methylome analysis of the phasevarions of Haemophilus influenzae.</title>
        <authorList>
            <person name="Atack J.M."/>
            <person name="Fox K.L."/>
            <person name="Power P.M."/>
            <person name="Clark T."/>
            <person name="Jurcisek J."/>
            <person name="Korlach J."/>
            <person name="Bakaletz L.O."/>
            <person name="Jennings M.P."/>
        </authorList>
    </citation>
    <scope>NUCLEOTIDE SEQUENCE [LARGE SCALE GENOMIC DNA]</scope>
    <source>
        <strain evidence="2 3">1209</strain>
    </source>
</reference>
<name>A0A158SXT7_HAEIF</name>
<dbReference type="Proteomes" id="UP000050700">
    <property type="component" value="Unassembled WGS sequence"/>
</dbReference>
<evidence type="ECO:0000313" key="2">
    <source>
        <dbReference type="EMBL" id="KIS35681.1"/>
    </source>
</evidence>
<organism evidence="2 3">
    <name type="scientific">Haemophilus influenzae</name>
    <dbReference type="NCBI Taxonomy" id="727"/>
    <lineage>
        <taxon>Bacteria</taxon>
        <taxon>Pseudomonadati</taxon>
        <taxon>Pseudomonadota</taxon>
        <taxon>Gammaproteobacteria</taxon>
        <taxon>Pasteurellales</taxon>
        <taxon>Pasteurellaceae</taxon>
        <taxon>Haemophilus</taxon>
    </lineage>
</organism>
<dbReference type="AlphaFoldDB" id="A0A158SXT7"/>
<dbReference type="EMBL" id="JMQP01000002">
    <property type="protein sequence ID" value="KIS35681.1"/>
    <property type="molecule type" value="Genomic_DNA"/>
</dbReference>
<protein>
    <submittedName>
        <fullName evidence="2">Uncharacterized protein</fullName>
    </submittedName>
</protein>
<keyword evidence="1" id="KW-0812">Transmembrane</keyword>
<keyword evidence="1" id="KW-1133">Transmembrane helix</keyword>
<sequence>MVGGVLERGDTVIVFLINYGALRLFWSYSVLCFPFSPLIIGII</sequence>
<comment type="caution">
    <text evidence="2">The sequence shown here is derived from an EMBL/GenBank/DDBJ whole genome shotgun (WGS) entry which is preliminary data.</text>
</comment>
<evidence type="ECO:0000256" key="1">
    <source>
        <dbReference type="SAM" id="Phobius"/>
    </source>
</evidence>